<reference evidence="2 5" key="2">
    <citation type="submission" date="2018-06" db="EMBL/GenBank/DDBJ databases">
        <authorList>
            <consortium name="Pathogen Informatics"/>
            <person name="Doyle S."/>
        </authorList>
    </citation>
    <scope>NUCLEOTIDE SEQUENCE [LARGE SCALE GENOMIC DNA]</scope>
    <source>
        <strain evidence="2 5">NCTC12714</strain>
    </source>
</reference>
<sequence length="124" mass="14316">MQLQVFNHKDLGQVRVIGSNDNPLFCLRDICEVLEHTNPSRLIEAINTELGGGLTLSYPIIDTLGRIQQATFITEPQLYFVLMRSDKPKAKPFRQWVVSEVLPRLRKKGYYLNPKDIRKGKYGR</sequence>
<dbReference type="PANTHER" id="PTHR36180">
    <property type="entry name" value="DNA-BINDING PROTEIN-RELATED-RELATED"/>
    <property type="match status" value="1"/>
</dbReference>
<dbReference type="AlphaFoldDB" id="A0A377PUM2"/>
<name>A0A377PUM2_9HELI</name>
<dbReference type="PANTHER" id="PTHR36180:SF2">
    <property type="entry name" value="BRO FAMILY PROTEIN"/>
    <property type="match status" value="1"/>
</dbReference>
<evidence type="ECO:0000259" key="1">
    <source>
        <dbReference type="PROSITE" id="PS51750"/>
    </source>
</evidence>
<dbReference type="Proteomes" id="UP000029922">
    <property type="component" value="Unassembled WGS sequence"/>
</dbReference>
<dbReference type="PROSITE" id="PS51750">
    <property type="entry name" value="BRO_N"/>
    <property type="match status" value="1"/>
</dbReference>
<gene>
    <name evidence="3" type="ORF">LS73_000120</name>
    <name evidence="2" type="ORF">NCTC12714_01002</name>
</gene>
<protein>
    <submittedName>
        <fullName evidence="2">Uncharacterized phage-encoded protein</fullName>
    </submittedName>
</protein>
<accession>A0A377PUM2</accession>
<organism evidence="2 5">
    <name type="scientific">Helicobacter muridarum</name>
    <dbReference type="NCBI Taxonomy" id="216"/>
    <lineage>
        <taxon>Bacteria</taxon>
        <taxon>Pseudomonadati</taxon>
        <taxon>Campylobacterota</taxon>
        <taxon>Epsilonproteobacteria</taxon>
        <taxon>Campylobacterales</taxon>
        <taxon>Helicobacteraceae</taxon>
        <taxon>Helicobacter</taxon>
    </lineage>
</organism>
<evidence type="ECO:0000313" key="4">
    <source>
        <dbReference type="Proteomes" id="UP000029922"/>
    </source>
</evidence>
<dbReference type="OrthoDB" id="5320697at2"/>
<reference evidence="3 4" key="1">
    <citation type="journal article" date="2014" name="Genome Announc.">
        <title>Draft genome sequences of eight enterohepatic helicobacter species isolated from both laboratory and wild rodents.</title>
        <authorList>
            <person name="Sheh A."/>
            <person name="Shen Z."/>
            <person name="Fox J.G."/>
        </authorList>
    </citation>
    <scope>NUCLEOTIDE SEQUENCE [LARGE SCALE GENOMIC DNA]</scope>
    <source>
        <strain evidence="3 4">ST1</strain>
    </source>
</reference>
<dbReference type="EMBL" id="JRPD02000001">
    <property type="protein sequence ID" value="TLE01588.1"/>
    <property type="molecule type" value="Genomic_DNA"/>
</dbReference>
<dbReference type="InterPro" id="IPR003497">
    <property type="entry name" value="BRO_N_domain"/>
</dbReference>
<dbReference type="EMBL" id="UGJE01000002">
    <property type="protein sequence ID" value="STQ86200.1"/>
    <property type="molecule type" value="Genomic_DNA"/>
</dbReference>
<keyword evidence="5" id="KW-1185">Reference proteome</keyword>
<dbReference type="Proteomes" id="UP000255139">
    <property type="component" value="Unassembled WGS sequence"/>
</dbReference>
<evidence type="ECO:0000313" key="5">
    <source>
        <dbReference type="Proteomes" id="UP000255139"/>
    </source>
</evidence>
<dbReference type="SMART" id="SM01040">
    <property type="entry name" value="Bro-N"/>
    <property type="match status" value="1"/>
</dbReference>
<evidence type="ECO:0000313" key="2">
    <source>
        <dbReference type="EMBL" id="STQ86200.1"/>
    </source>
</evidence>
<dbReference type="RefSeq" id="WP_104717593.1">
    <property type="nucleotide sequence ID" value="NZ_FZML01000010.1"/>
</dbReference>
<feature type="domain" description="Bro-N" evidence="1">
    <location>
        <begin position="1"/>
        <end position="109"/>
    </location>
</feature>
<evidence type="ECO:0000313" key="3">
    <source>
        <dbReference type="EMBL" id="TLE01588.1"/>
    </source>
</evidence>
<dbReference type="Pfam" id="PF02498">
    <property type="entry name" value="Bro-N"/>
    <property type="match status" value="1"/>
</dbReference>
<proteinExistence type="predicted"/>